<dbReference type="SMART" id="SM00326">
    <property type="entry name" value="SH3"/>
    <property type="match status" value="1"/>
</dbReference>
<feature type="region of interest" description="Actin-binding" evidence="9">
    <location>
        <begin position="2228"/>
        <end position="2250"/>
    </location>
</feature>
<dbReference type="Gene3D" id="1.20.58.530">
    <property type="match status" value="1"/>
</dbReference>
<feature type="compositionally biased region" description="Acidic residues" evidence="10">
    <location>
        <begin position="158"/>
        <end position="182"/>
    </location>
</feature>
<evidence type="ECO:0000313" key="14">
    <source>
        <dbReference type="EMBL" id="KAG2455499.1"/>
    </source>
</evidence>
<dbReference type="SMART" id="SM00139">
    <property type="entry name" value="MyTH4"/>
    <property type="match status" value="1"/>
</dbReference>
<evidence type="ECO:0000256" key="8">
    <source>
        <dbReference type="PROSITE-ProRule" id="PRU00192"/>
    </source>
</evidence>
<dbReference type="CDD" id="cd11884">
    <property type="entry name" value="SH3_MYO15"/>
    <property type="match status" value="1"/>
</dbReference>
<evidence type="ECO:0000313" key="15">
    <source>
        <dbReference type="Proteomes" id="UP000886611"/>
    </source>
</evidence>
<feature type="compositionally biased region" description="Polar residues" evidence="10">
    <location>
        <begin position="1474"/>
        <end position="1483"/>
    </location>
</feature>
<evidence type="ECO:0000256" key="9">
    <source>
        <dbReference type="PROSITE-ProRule" id="PRU00782"/>
    </source>
</evidence>
<dbReference type="Gene3D" id="3.10.20.90">
    <property type="entry name" value="Phosphatidylinositol 3-kinase Catalytic Subunit, Chain A, domain 1"/>
    <property type="match status" value="1"/>
</dbReference>
<dbReference type="SUPFAM" id="SSF52540">
    <property type="entry name" value="P-loop containing nucleoside triphosphate hydrolases"/>
    <property type="match status" value="1"/>
</dbReference>
<evidence type="ECO:0000256" key="4">
    <source>
        <dbReference type="ARBA" id="ARBA00022840"/>
    </source>
</evidence>
<feature type="domain" description="Myosin motor" evidence="13">
    <location>
        <begin position="1812"/>
        <end position="2349"/>
    </location>
</feature>
<dbReference type="PROSITE" id="PS51016">
    <property type="entry name" value="MYTH4"/>
    <property type="match status" value="1"/>
</dbReference>
<feature type="region of interest" description="Disordered" evidence="10">
    <location>
        <begin position="870"/>
        <end position="977"/>
    </location>
</feature>
<evidence type="ECO:0000256" key="2">
    <source>
        <dbReference type="ARBA" id="ARBA00022443"/>
    </source>
</evidence>
<dbReference type="SUPFAM" id="SSF50044">
    <property type="entry name" value="SH3-domain"/>
    <property type="match status" value="1"/>
</dbReference>
<feature type="non-terminal residue" evidence="14">
    <location>
        <position position="1"/>
    </location>
</feature>
<evidence type="ECO:0000256" key="3">
    <source>
        <dbReference type="ARBA" id="ARBA00022741"/>
    </source>
</evidence>
<dbReference type="Gene3D" id="2.30.30.40">
    <property type="entry name" value="SH3 Domains"/>
    <property type="match status" value="1"/>
</dbReference>
<dbReference type="InterPro" id="IPR027417">
    <property type="entry name" value="P-loop_NTPase"/>
</dbReference>
<feature type="domain" description="SH3" evidence="11">
    <location>
        <begin position="3060"/>
        <end position="3121"/>
    </location>
</feature>
<sequence length="3451" mass="389594">MPAKKGDSKAAAKKGGKGEPEKSKNDTKGTDKGKSDPKKGKDEKKEDKKGGKKGKEEAPKGKSKEADKKGKDAKNKKKAVTSDSEDGSEADLLRSDKDESEELSEGQEEEDKDKEENSDEDSEEDQRRKGRKVAALKGASKAMAGMKAKGKTKHIQSEEEEEDGEEDESEDKAGDDEDEEEDDRGRKRKGANLKAASKAVAGFKADDKKSHRPDKKDLHLKGASKVVMGLASDGRERKIMKKENAKAHLKGASKAVGGLASKIQAIPPVEREPKTGLKNTSKLFMGFGGFRTKSSKKGRNFKNTSRVFLGFGKRKGPALLAKKPKVGVLKNTSKFMMRFKNSTKKKKEVEKAPPRKASFLLIRLGQKAEKSDNKEDSNKKSGLGKFLGKTKFGFFGKKKSDSKDFKTKGKLIGKLTGAANWLTKRFLSTKQKSNFLGKPGSEGWFSKIGAKKLPFPSEDEILRHKANMRRYHSRRNSFYEEDEHHYDYDDEEYSRGRYHRTTARYNPSRRPSRFQENFEARPGRSKYSRVGFDYYGDESQYYDYSAPNPYGYYEDEEEDVYYDSPMTYQDEYYDNGFGIYDRYQEQDHYGYYDSETEYDNYNYTTQDQQGYYEEGMDYYNGEDYVAEQQYDYDGNEMEYYDNSEFNGQYDYYEGEQGYYEEPTWEAMEYDPYIVDSNYDHCQEYQLNYSEYGGSPYLQSSYNQYTPFSYTMENIMEQEELEEAEHGNYGAFSLSTTNFENFNMPEFGRRVPSPLASKKQFRLFPRPQVKLFGKEKLDVPLLPSPHISLTDYDDEIDEDEDEDDFQTSPFPNTALNRVGTHVGHGEMAYPSLGRGFPQKLTSYQRPPSPRPASMARPVLPTPTARLIEDAMSRGSQRLPSPRPQVRALGPSRPASPSPSRRSVGIMEGRPCSRPSSPQPSIRRYDAANHSPSEPLDAFSSAAVNTPPSPHLGIRNWNRPPSPQPSVRQIEERRRMYSPQLSARLVGEYYEDEEMLSHPPSPRSPRKVFSQNVPHDEYVMPASPKILHKRMGYPSDNNIAQRPPSPQLLSRKMGAPPSPQPSVRSFAGIQNEERQRPHSPQPSLKLKPPSASTFDSNKFQPPATKPASPKPFLKRFGNPGPNELTRPPSPQPSLRRLPSIKRSSPPSPQPSLRREGNLDSPLQPNLSPGMKRHNMQHSRNPNPGSLFGRFSHPDATIAAPPERPPSPRQSLKRVSPPPSPQLSVHRRGSVRQADIERPPLIQSVRRPPSPAPKPKFKMFGMKQQASFSKPTPGNPFINKPNNPQGNESQSPPSPMPSHHLNHSVEQEVHHPSSPHFQGPPSPRPLRKLNKSPVENVPIANPPAKLNLFGQNKLPTGAVKPSSGNPFMKRLGNPTAGPPLKPPSPRSSIRKMQPHTEPIESERSPFSNTLARQGSRPAGSFKRPQIAPAQESMPNQGNPFRKAFRPPAGESRHSGDELSVQRMPSRRMSVRPGAESGNINDTQKIMHTQPPVLKGRNPFLRRAGSPVSGIHPDVSSARQSLRRQSQKFDNSQPQRPTSPQPFLKQIDPSVKKSHSPQPSLPQTVPGNSMSNIGPPKRNPFLKRIGNPGAGQPQRPHSPQLSHRPPSPKAGVKLPHQPPSPQPSPKHGSPILSRSPSPKTQPTSPPPVLKKTFHDHDAASHPYSYQPKKASFKQPPSVNEFSPSSQHSFQSNISRKSPSPSQIQQEGSGEDPSGRYAVVMPQVQRMGPSVRTSQHLKQHWAQNQIREVHEVHDVWSSERVLPHSTVQNLIKWSFYRDDNVADYLADLSSVYKSEVTESDWEPDIETDKQGHWYNKTYIGSILVSVNPYKMYNIYGTDVVLQYEGRALGENPPGESGSGKTEATKLILRYLAAIHHKRNTTQQAKNERNYHIFYEMLAGLPSQQKQKLYLQEPDTYYYLNQGGNCEIPGKSDAEDFRRLLSAMEILSFSAEDKNSIFKVLSSILHLGNIYFEKYESDSQEAASVVSAQEIRVVAELLQISPEGLQKSITYKVTETMREKIFTPLTVESAVDARDAVAKILYSLLFSWLTDRINKLVYPKNEALSIAILDIYGFEDLSLNSFEQLCINYANEYLQFFFNKIIFQEEQDEYTREQIQWKEINFSDNQPCIDLIAQKPYGILRILDDQSCFPQATDHSYLQKCHYHHGSNPLYSKPKMPLPEFTIRHYAGKVAYQMVANLFSGHAQVLTQSSLRKNSTVTRRYQAPTVAAKFQQSLMELVDKMERCNPFFVRCIKPNNKQESSLFDVEVVQVQLRYSGIMETIRIRKEGFPARISFNTFLNRYKCLLGLKHHITPDGENCVAVLKKLCPANKGMFQVGVSKLFMKEDLYQLLESKRDRILHMAALTLQRYTRMWFVRRRYTSLRRKIVKLQAHSRGYLTRKHFVKMRESLIKFRSLIHMYVNRKRYIKMKEEIRRRAEEQQKQIEMEPYFGMLTVPLESPLTLVEDELKQEALNIFVMVMRFMGDPHLNGAQENLFGNYIIQKGLFAAGLRDEILSQISNQVWRNPNENNAERGWLLLAACLSSFAPSTKLDKYLLKFVSDHGYNGYKSVCQHKLIQAMQKSQYGPETARTYPLCLLEWMAIRKKAIMVLQVHCFDGESFLSPVHSWSMGEELARDILRHSVFGNGFESDEEPSIPQAIKSPVFTPSSLPDSDGYFSHAIQAMPVGGEMRPGMTTVPAMPVIPGMDQSMLAQHQAFINQQAFLLAQQMTMQVMALQQQMSGPTSSASNVPPSPRIQSNTGYQGTSRSTLSYSATNITPIPKAITPSPHKSPRSANQVKPAASPVSVPPKPAVSKPGFQPPRQGPVRHTAANTAHILEPTHNIKDIIKQYQQPLPTKSLDPVRKEASKVFVKKMDPHDEAMMILKGQMSPRPPQKHPIAPAPVSGGAGPKETVAMVKPVSSTKTKRSSPPVPVGSSRSNSAITAENKVELSSIIKDEDIKKKIIAFARDDWDIYFSRLFPATGSVGTGIQILATSHNGVKLLKLVKSSGTPTEHFKVLRTYSYTDIMFVTIPSKNMLEFNLTNEKLILFSAKAPQVKNMIDYFITELKKDSDYVVAVRNYITDDRTCLSFHKGDIIRLQSMDGLDSGWKFGAIHGRSGIFPTEYVQPVAAPDFINLPIDKKEEPKNKQGKVAASAAVAVAVASTMAAHELDRTAEVLPPVIGYGDPTEDYSSIDIDERVLQDSQYTMVEFAKKYFREAQRSASESYKQKSKKGKDARDPAEMVKYNKSPILESLIDFSDNSMNKVAADMFLGISKACEQNLKKTFQYGGRKEFPSVMELKAMVAGRSSKRQLFLLPGGTERHLKIKTCSIALDVIEELCYEMALHRPEAMEEYAVFVVTNRGQNVRPLNKKEYILDIATEAEHTDSNYTFWFRRVIWCQPLKFDNELCVTMHYNQVLPDYLKALLNFVPQGKMSDQQLQQVSKLAALQHRAKDSIYLPTM</sequence>
<feature type="region of interest" description="Disordered" evidence="10">
    <location>
        <begin position="2906"/>
        <end position="2930"/>
    </location>
</feature>
<dbReference type="Pfam" id="PF07653">
    <property type="entry name" value="SH3_2"/>
    <property type="match status" value="1"/>
</dbReference>
<dbReference type="Pfam" id="PF00612">
    <property type="entry name" value="IQ"/>
    <property type="match status" value="2"/>
</dbReference>
<feature type="compositionally biased region" description="Polar residues" evidence="10">
    <location>
        <begin position="1670"/>
        <end position="1703"/>
    </location>
</feature>
<keyword evidence="3" id="KW-0547">Nucleotide-binding</keyword>
<comment type="similarity">
    <text evidence="1 9">Belongs to the TRAFAC class myosin-kinesin ATPase superfamily. Myosin family.</text>
</comment>
<evidence type="ECO:0000259" key="13">
    <source>
        <dbReference type="PROSITE" id="PS51456"/>
    </source>
</evidence>
<feature type="compositionally biased region" description="Basic and acidic residues" evidence="10">
    <location>
        <begin position="204"/>
        <end position="220"/>
    </location>
</feature>
<dbReference type="InterPro" id="IPR036028">
    <property type="entry name" value="SH3-like_dom_sf"/>
</dbReference>
<dbReference type="PROSITE" id="PS50002">
    <property type="entry name" value="SH3"/>
    <property type="match status" value="1"/>
</dbReference>
<feature type="non-terminal residue" evidence="14">
    <location>
        <position position="3451"/>
    </location>
</feature>
<dbReference type="SMART" id="SM00015">
    <property type="entry name" value="IQ"/>
    <property type="match status" value="3"/>
</dbReference>
<dbReference type="Pfam" id="PF00784">
    <property type="entry name" value="MyTH4"/>
    <property type="match status" value="1"/>
</dbReference>
<reference evidence="14 15" key="1">
    <citation type="journal article" date="2021" name="Cell">
        <title>Tracing the genetic footprints of vertebrate landing in non-teleost ray-finned fishes.</title>
        <authorList>
            <person name="Bi X."/>
            <person name="Wang K."/>
            <person name="Yang L."/>
            <person name="Pan H."/>
            <person name="Jiang H."/>
            <person name="Wei Q."/>
            <person name="Fang M."/>
            <person name="Yu H."/>
            <person name="Zhu C."/>
            <person name="Cai Y."/>
            <person name="He Y."/>
            <person name="Gan X."/>
            <person name="Zeng H."/>
            <person name="Yu D."/>
            <person name="Zhu Y."/>
            <person name="Jiang H."/>
            <person name="Qiu Q."/>
            <person name="Yang H."/>
            <person name="Zhang Y.E."/>
            <person name="Wang W."/>
            <person name="Zhu M."/>
            <person name="He S."/>
            <person name="Zhang G."/>
        </authorList>
    </citation>
    <scope>NUCLEOTIDE SEQUENCE [LARGE SCALE GENOMIC DNA]</scope>
    <source>
        <strain evidence="14">Bchr_013</strain>
    </source>
</reference>
<keyword evidence="7 9" id="KW-0009">Actin-binding</keyword>
<feature type="compositionally biased region" description="Low complexity" evidence="10">
    <location>
        <begin position="1621"/>
        <end position="1638"/>
    </location>
</feature>
<feature type="compositionally biased region" description="Low complexity" evidence="10">
    <location>
        <begin position="1079"/>
        <end position="1090"/>
    </location>
</feature>
<feature type="compositionally biased region" description="Pro residues" evidence="10">
    <location>
        <begin position="1373"/>
        <end position="1382"/>
    </location>
</feature>
<dbReference type="InterPro" id="IPR011993">
    <property type="entry name" value="PH-like_dom_sf"/>
</dbReference>
<feature type="region of interest" description="Disordered" evidence="10">
    <location>
        <begin position="990"/>
        <end position="1711"/>
    </location>
</feature>
<proteinExistence type="inferred from homology"/>
<organism evidence="14 15">
    <name type="scientific">Polypterus senegalus</name>
    <name type="common">Senegal bichir</name>
    <dbReference type="NCBI Taxonomy" id="55291"/>
    <lineage>
        <taxon>Eukaryota</taxon>
        <taxon>Metazoa</taxon>
        <taxon>Chordata</taxon>
        <taxon>Craniata</taxon>
        <taxon>Vertebrata</taxon>
        <taxon>Euteleostomi</taxon>
        <taxon>Actinopterygii</taxon>
        <taxon>Polypteriformes</taxon>
        <taxon>Polypteridae</taxon>
        <taxon>Polypterus</taxon>
    </lineage>
</organism>
<evidence type="ECO:0000259" key="12">
    <source>
        <dbReference type="PROSITE" id="PS51016"/>
    </source>
</evidence>
<feature type="region of interest" description="Disordered" evidence="10">
    <location>
        <begin position="828"/>
        <end position="858"/>
    </location>
</feature>
<dbReference type="Gene3D" id="6.20.240.20">
    <property type="match status" value="1"/>
</dbReference>
<dbReference type="PROSITE" id="PS50096">
    <property type="entry name" value="IQ"/>
    <property type="match status" value="2"/>
</dbReference>
<dbReference type="Pfam" id="PF00063">
    <property type="entry name" value="Myosin_head"/>
    <property type="match status" value="1"/>
</dbReference>
<dbReference type="Gene3D" id="3.40.850.10">
    <property type="entry name" value="Kinesin motor domain"/>
    <property type="match status" value="2"/>
</dbReference>
<dbReference type="Gene3D" id="1.20.120.720">
    <property type="entry name" value="Myosin VI head, motor domain, U50 subdomain"/>
    <property type="match status" value="1"/>
</dbReference>
<dbReference type="InterPro" id="IPR038185">
    <property type="entry name" value="MyTH4_dom_sf"/>
</dbReference>
<dbReference type="InterPro" id="IPR051567">
    <property type="entry name" value="Unconventional_Myosin_ATPase"/>
</dbReference>
<dbReference type="InterPro" id="IPR001452">
    <property type="entry name" value="SH3_domain"/>
</dbReference>
<evidence type="ECO:0000259" key="11">
    <source>
        <dbReference type="PROSITE" id="PS50002"/>
    </source>
</evidence>
<feature type="compositionally biased region" description="Polar residues" evidence="10">
    <location>
        <begin position="1552"/>
        <end position="1568"/>
    </location>
</feature>
<dbReference type="InterPro" id="IPR001609">
    <property type="entry name" value="Myosin_head_motor_dom-like"/>
</dbReference>
<comment type="caution">
    <text evidence="14">The sequence shown here is derived from an EMBL/GenBank/DDBJ whole genome shotgun (WGS) entry which is preliminary data.</text>
</comment>
<feature type="domain" description="MyTH4" evidence="12">
    <location>
        <begin position="2444"/>
        <end position="2595"/>
    </location>
</feature>
<evidence type="ECO:0000256" key="7">
    <source>
        <dbReference type="ARBA" id="ARBA00023203"/>
    </source>
</evidence>
<feature type="compositionally biased region" description="Low complexity" evidence="10">
    <location>
        <begin position="889"/>
        <end position="901"/>
    </location>
</feature>
<feature type="compositionally biased region" description="Acidic residues" evidence="10">
    <location>
        <begin position="98"/>
        <end position="124"/>
    </location>
</feature>
<accession>A0A8X7WTU5</accession>
<comment type="caution">
    <text evidence="9">Lacks conserved residue(s) required for the propagation of feature annotation.</text>
</comment>
<dbReference type="GO" id="GO:0003779">
    <property type="term" value="F:actin binding"/>
    <property type="evidence" value="ECO:0007669"/>
    <property type="project" value="UniProtKB-KW"/>
</dbReference>
<dbReference type="FunFam" id="1.10.10.820:FF:000001">
    <property type="entry name" value="Myosin heavy chain"/>
    <property type="match status" value="1"/>
</dbReference>
<feature type="compositionally biased region" description="Polar residues" evidence="10">
    <location>
        <begin position="1524"/>
        <end position="1534"/>
    </location>
</feature>
<keyword evidence="4" id="KW-0067">ATP-binding</keyword>
<feature type="compositionally biased region" description="Polar residues" evidence="10">
    <location>
        <begin position="2731"/>
        <end position="2769"/>
    </location>
</feature>
<evidence type="ECO:0000256" key="1">
    <source>
        <dbReference type="ARBA" id="ARBA00008314"/>
    </source>
</evidence>
<dbReference type="GO" id="GO:0005524">
    <property type="term" value="F:ATP binding"/>
    <property type="evidence" value="ECO:0007669"/>
    <property type="project" value="UniProtKB-KW"/>
</dbReference>
<keyword evidence="2 8" id="KW-0728">SH3 domain</keyword>
<protein>
    <submittedName>
        <fullName evidence="14">MYO15 protein</fullName>
    </submittedName>
</protein>
<dbReference type="Gene3D" id="1.25.40.530">
    <property type="entry name" value="MyTH4 domain"/>
    <property type="match status" value="1"/>
</dbReference>
<feature type="compositionally biased region" description="Basic and acidic residues" evidence="10">
    <location>
        <begin position="1"/>
        <end position="73"/>
    </location>
</feature>
<dbReference type="GO" id="GO:0016459">
    <property type="term" value="C:myosin complex"/>
    <property type="evidence" value="ECO:0007669"/>
    <property type="project" value="UniProtKB-KW"/>
</dbReference>
<dbReference type="InterPro" id="IPR000857">
    <property type="entry name" value="MyTH4_dom"/>
</dbReference>
<name>A0A8X7WTU5_POLSE</name>
<dbReference type="Gene3D" id="1.20.5.190">
    <property type="match status" value="1"/>
</dbReference>
<dbReference type="PROSITE" id="PS51456">
    <property type="entry name" value="MYOSIN_MOTOR"/>
    <property type="match status" value="1"/>
</dbReference>
<feature type="compositionally biased region" description="Low complexity" evidence="10">
    <location>
        <begin position="1130"/>
        <end position="1142"/>
    </location>
</feature>
<evidence type="ECO:0000256" key="10">
    <source>
        <dbReference type="SAM" id="MobiDB-lite"/>
    </source>
</evidence>
<keyword evidence="15" id="KW-1185">Reference proteome</keyword>
<dbReference type="Gene3D" id="2.30.29.30">
    <property type="entry name" value="Pleckstrin-homology domain (PH domain)/Phosphotyrosine-binding domain (PTB)"/>
    <property type="match status" value="1"/>
</dbReference>
<keyword evidence="6" id="KW-0505">Motor protein</keyword>
<dbReference type="InterPro" id="IPR036961">
    <property type="entry name" value="Kinesin_motor_dom_sf"/>
</dbReference>
<feature type="region of interest" description="Disordered" evidence="10">
    <location>
        <begin position="1"/>
        <end position="223"/>
    </location>
</feature>
<dbReference type="GO" id="GO:0003774">
    <property type="term" value="F:cytoskeletal motor activity"/>
    <property type="evidence" value="ECO:0007669"/>
    <property type="project" value="InterPro"/>
</dbReference>
<dbReference type="PANTHER" id="PTHR22692:SF21">
    <property type="entry name" value="MYOSIN XVA"/>
    <property type="match status" value="1"/>
</dbReference>
<dbReference type="EMBL" id="JAATIS010009265">
    <property type="protein sequence ID" value="KAG2455499.1"/>
    <property type="molecule type" value="Genomic_DNA"/>
</dbReference>
<dbReference type="Proteomes" id="UP000886611">
    <property type="component" value="Unassembled WGS sequence"/>
</dbReference>
<dbReference type="SMART" id="SM00242">
    <property type="entry name" value="MYSc"/>
    <property type="match status" value="1"/>
</dbReference>
<feature type="region of interest" description="Disordered" evidence="10">
    <location>
        <begin position="2731"/>
        <end position="2817"/>
    </location>
</feature>
<dbReference type="InterPro" id="IPR000048">
    <property type="entry name" value="IQ_motif_EF-hand-BS"/>
</dbReference>
<evidence type="ECO:0000256" key="5">
    <source>
        <dbReference type="ARBA" id="ARBA00023123"/>
    </source>
</evidence>
<dbReference type="PANTHER" id="PTHR22692">
    <property type="entry name" value="MYOSIN VII, XV"/>
    <property type="match status" value="1"/>
</dbReference>
<feature type="compositionally biased region" description="Low complexity" evidence="10">
    <location>
        <begin position="908"/>
        <end position="920"/>
    </location>
</feature>
<evidence type="ECO:0000256" key="6">
    <source>
        <dbReference type="ARBA" id="ARBA00023175"/>
    </source>
</evidence>
<dbReference type="Gene3D" id="1.10.10.820">
    <property type="match status" value="1"/>
</dbReference>
<keyword evidence="5 9" id="KW-0518">Myosin</keyword>
<gene>
    <name evidence="14" type="primary">Myo15a</name>
    <name evidence="14" type="ORF">GTO96_0007791</name>
</gene>
<feature type="compositionally biased region" description="Low complexity" evidence="10">
    <location>
        <begin position="135"/>
        <end position="147"/>
    </location>
</feature>